<name>A0ABU9XXJ3_9SPHN</name>
<dbReference type="RefSeq" id="WP_343888076.1">
    <property type="nucleotide sequence ID" value="NZ_BAAAEH010000005.1"/>
</dbReference>
<evidence type="ECO:0000259" key="2">
    <source>
        <dbReference type="Pfam" id="PF14219"/>
    </source>
</evidence>
<accession>A0ABU9XXJ3</accession>
<feature type="transmembrane region" description="Helical" evidence="1">
    <location>
        <begin position="113"/>
        <end position="131"/>
    </location>
</feature>
<dbReference type="EMBL" id="JBDIME010000001">
    <property type="protein sequence ID" value="MEN2788259.1"/>
    <property type="molecule type" value="Genomic_DNA"/>
</dbReference>
<sequence>MIVIDAALRPAILLVAWLSPGTFSVYITPVAGMADGFVFGFKILTMILFCRWIYVAGRNLVEVGMDELEFTPASRIWWFFVPVASLFKPFQAMRELWNASRNIWPHDTNDSLVSVWWGLWLATNILAYISNITNRDSRNLTTIVVHIAAEIAVAVAAIALVRGIAKGQDSLAGSEIAEVFA</sequence>
<gene>
    <name evidence="3" type="ORF">ABC974_01350</name>
</gene>
<keyword evidence="4" id="KW-1185">Reference proteome</keyword>
<dbReference type="Pfam" id="PF14219">
    <property type="entry name" value="DUF4328"/>
    <property type="match status" value="1"/>
</dbReference>
<comment type="caution">
    <text evidence="3">The sequence shown here is derived from an EMBL/GenBank/DDBJ whole genome shotgun (WGS) entry which is preliminary data.</text>
</comment>
<feature type="domain" description="DUF4328" evidence="2">
    <location>
        <begin position="32"/>
        <end position="165"/>
    </location>
</feature>
<evidence type="ECO:0000313" key="4">
    <source>
        <dbReference type="Proteomes" id="UP001419910"/>
    </source>
</evidence>
<dbReference type="Proteomes" id="UP001419910">
    <property type="component" value="Unassembled WGS sequence"/>
</dbReference>
<keyword evidence="1" id="KW-0472">Membrane</keyword>
<proteinExistence type="predicted"/>
<keyword evidence="1" id="KW-1133">Transmembrane helix</keyword>
<reference evidence="3 4" key="1">
    <citation type="submission" date="2024-05" db="EMBL/GenBank/DDBJ databases">
        <authorList>
            <person name="Liu Q."/>
            <person name="Xin Y.-H."/>
        </authorList>
    </citation>
    <scope>NUCLEOTIDE SEQUENCE [LARGE SCALE GENOMIC DNA]</scope>
    <source>
        <strain evidence="3 4">CGMCC 1.10181</strain>
    </source>
</reference>
<evidence type="ECO:0000313" key="3">
    <source>
        <dbReference type="EMBL" id="MEN2788259.1"/>
    </source>
</evidence>
<feature type="transmembrane region" description="Helical" evidence="1">
    <location>
        <begin position="12"/>
        <end position="31"/>
    </location>
</feature>
<feature type="transmembrane region" description="Helical" evidence="1">
    <location>
        <begin position="76"/>
        <end position="93"/>
    </location>
</feature>
<keyword evidence="1" id="KW-0812">Transmembrane</keyword>
<feature type="transmembrane region" description="Helical" evidence="1">
    <location>
        <begin position="143"/>
        <end position="165"/>
    </location>
</feature>
<feature type="transmembrane region" description="Helical" evidence="1">
    <location>
        <begin position="37"/>
        <end position="55"/>
    </location>
</feature>
<dbReference type="InterPro" id="IPR025565">
    <property type="entry name" value="DUF4328"/>
</dbReference>
<evidence type="ECO:0000256" key="1">
    <source>
        <dbReference type="SAM" id="Phobius"/>
    </source>
</evidence>
<protein>
    <submittedName>
        <fullName evidence="3">DUF4328 domain-containing protein</fullName>
    </submittedName>
</protein>
<organism evidence="3 4">
    <name type="scientific">Sphingomonas oligophenolica</name>
    <dbReference type="NCBI Taxonomy" id="301154"/>
    <lineage>
        <taxon>Bacteria</taxon>
        <taxon>Pseudomonadati</taxon>
        <taxon>Pseudomonadota</taxon>
        <taxon>Alphaproteobacteria</taxon>
        <taxon>Sphingomonadales</taxon>
        <taxon>Sphingomonadaceae</taxon>
        <taxon>Sphingomonas</taxon>
    </lineage>
</organism>